<evidence type="ECO:0000313" key="2">
    <source>
        <dbReference type="Proteomes" id="UP001224657"/>
    </source>
</evidence>
<protein>
    <submittedName>
        <fullName evidence="1">Uncharacterized protein</fullName>
    </submittedName>
</protein>
<organism evidence="1 2">
    <name type="scientific">Pseudomonas phage PSA6</name>
    <dbReference type="NCBI Taxonomy" id="3038281"/>
    <lineage>
        <taxon>Viruses</taxon>
        <taxon>Duplodnaviria</taxon>
        <taxon>Heunggongvirae</taxon>
        <taxon>Uroviricota</taxon>
        <taxon>Caudoviricetes</taxon>
        <taxon>Autographivirales</taxon>
        <taxon>Autotranscriptaviridae</taxon>
        <taxon>Studiervirinae</taxon>
        <taxon>Phutvirus</taxon>
        <taxon>Phutvirus PSA6</taxon>
    </lineage>
</organism>
<dbReference type="EMBL" id="OQ716796">
    <property type="protein sequence ID" value="WGH15450.1"/>
    <property type="molecule type" value="Genomic_DNA"/>
</dbReference>
<sequence>MSPAELQHLQSVDLTVAEKKAVLALLRSAMTLGAVAKLGLDSLLIRLEGQSGEGYDGPWEYNGLPKAPTVKDYGVAEGYDNQVR</sequence>
<accession>A0AAF0JZ59</accession>
<reference evidence="1" key="1">
    <citation type="submission" date="2023-03" db="EMBL/GenBank/DDBJ databases">
        <authorList>
            <person name="Cao G."/>
            <person name="Liao Y."/>
        </authorList>
    </citation>
    <scope>NUCLEOTIDE SEQUENCE</scope>
    <source>
        <strain evidence="1">PSA6</strain>
    </source>
</reference>
<name>A0AAF0JZ59_9CAUD</name>
<keyword evidence="2" id="KW-1185">Reference proteome</keyword>
<proteinExistence type="predicted"/>
<dbReference type="Proteomes" id="UP001224657">
    <property type="component" value="Segment"/>
</dbReference>
<evidence type="ECO:0000313" key="1">
    <source>
        <dbReference type="EMBL" id="WGH15450.1"/>
    </source>
</evidence>